<dbReference type="AlphaFoldDB" id="A0A7S3UVN9"/>
<sequence length="418" mass="44539">MLSQMSRFKPAVALTKHTLGLARGRNHFGVAGAAFSRFSTTAPSPPPSAVSPPAVPTGDSSTANPPAVDKITQGGALVDPSSTSQVVESAPVIAELGYYPSDLMIRYVDLLHVSLDLPYWTAIIAGTVMLRTMLLPITIKTIKNGARMAIMRPELEKLTEKIKKNTDKTMAKQMHYRKEMQALFKKHQCSPMASLGTALTQLPIFMSAFFGLRKMGEYVDISQGGAYWFTDLAVADATYILPAACSASFLAMVELGADGMNQGPNAATMKTVMRVMGVAMLPLTVNIPQSVLLYWCTSNAYAMAQALALRAPGAKAALGIPEVPPHLRALADPKDDPIGKLFAEAKGALGMVDHEDPKTQEVLYGRQPPPATGAAAAAANKQEAAPAELREGAARAADGQVVKVFSSKPPIKSKKYQD</sequence>
<name>A0A7S3UVN9_HETAK</name>
<keyword evidence="2 5" id="KW-0812">Transmembrane</keyword>
<evidence type="ECO:0000256" key="6">
    <source>
        <dbReference type="SAM" id="MobiDB-lite"/>
    </source>
</evidence>
<feature type="compositionally biased region" description="Pro residues" evidence="6">
    <location>
        <begin position="43"/>
        <end position="55"/>
    </location>
</feature>
<dbReference type="EMBL" id="HBIU01011131">
    <property type="protein sequence ID" value="CAE0626178.1"/>
    <property type="molecule type" value="Transcribed_RNA"/>
</dbReference>
<feature type="region of interest" description="Disordered" evidence="6">
    <location>
        <begin position="39"/>
        <end position="66"/>
    </location>
</feature>
<dbReference type="NCBIfam" id="TIGR03592">
    <property type="entry name" value="yidC_oxa1_cterm"/>
    <property type="match status" value="1"/>
</dbReference>
<feature type="domain" description="Membrane insertase YidC/Oxa/ALB C-terminal" evidence="7">
    <location>
        <begin position="119"/>
        <end position="309"/>
    </location>
</feature>
<keyword evidence="4" id="KW-0472">Membrane</keyword>
<dbReference type="PANTHER" id="PTHR12428:SF65">
    <property type="entry name" value="CYTOCHROME C OXIDASE ASSEMBLY PROTEIN COX18, MITOCHONDRIAL"/>
    <property type="match status" value="1"/>
</dbReference>
<evidence type="ECO:0000256" key="3">
    <source>
        <dbReference type="ARBA" id="ARBA00022989"/>
    </source>
</evidence>
<evidence type="ECO:0000256" key="2">
    <source>
        <dbReference type="ARBA" id="ARBA00022692"/>
    </source>
</evidence>
<dbReference type="InterPro" id="IPR001708">
    <property type="entry name" value="YidC/ALB3/OXA1/COX18"/>
</dbReference>
<evidence type="ECO:0000256" key="4">
    <source>
        <dbReference type="ARBA" id="ARBA00023136"/>
    </source>
</evidence>
<evidence type="ECO:0000256" key="5">
    <source>
        <dbReference type="RuleBase" id="RU003945"/>
    </source>
</evidence>
<evidence type="ECO:0000313" key="8">
    <source>
        <dbReference type="EMBL" id="CAE0626178.1"/>
    </source>
</evidence>
<dbReference type="CDD" id="cd20069">
    <property type="entry name" value="5TM_Oxa1-like"/>
    <property type="match status" value="1"/>
</dbReference>
<gene>
    <name evidence="8" type="ORF">HAKA00212_LOCUS4853</name>
</gene>
<accession>A0A7S3UVN9</accession>
<protein>
    <recommendedName>
        <fullName evidence="7">Membrane insertase YidC/Oxa/ALB C-terminal domain-containing protein</fullName>
    </recommendedName>
</protein>
<comment type="similarity">
    <text evidence="5">Belongs to the OXA1/ALB3/YidC family.</text>
</comment>
<dbReference type="GO" id="GO:0005743">
    <property type="term" value="C:mitochondrial inner membrane"/>
    <property type="evidence" value="ECO:0007669"/>
    <property type="project" value="TreeGrafter"/>
</dbReference>
<evidence type="ECO:0000256" key="1">
    <source>
        <dbReference type="ARBA" id="ARBA00004141"/>
    </source>
</evidence>
<dbReference type="Pfam" id="PF02096">
    <property type="entry name" value="60KD_IMP"/>
    <property type="match status" value="1"/>
</dbReference>
<proteinExistence type="inferred from homology"/>
<feature type="region of interest" description="Disordered" evidence="6">
    <location>
        <begin position="365"/>
        <end position="395"/>
    </location>
</feature>
<keyword evidence="3" id="KW-1133">Transmembrane helix</keyword>
<organism evidence="8">
    <name type="scientific">Heterosigma akashiwo</name>
    <name type="common">Chromophytic alga</name>
    <name type="synonym">Heterosigma carterae</name>
    <dbReference type="NCBI Taxonomy" id="2829"/>
    <lineage>
        <taxon>Eukaryota</taxon>
        <taxon>Sar</taxon>
        <taxon>Stramenopiles</taxon>
        <taxon>Ochrophyta</taxon>
        <taxon>Raphidophyceae</taxon>
        <taxon>Chattonellales</taxon>
        <taxon>Chattonellaceae</taxon>
        <taxon>Heterosigma</taxon>
    </lineage>
</organism>
<feature type="compositionally biased region" description="Low complexity" evidence="6">
    <location>
        <begin position="372"/>
        <end position="387"/>
    </location>
</feature>
<dbReference type="InterPro" id="IPR028055">
    <property type="entry name" value="YidC/Oxa/ALB_C"/>
</dbReference>
<reference evidence="8" key="1">
    <citation type="submission" date="2021-01" db="EMBL/GenBank/DDBJ databases">
        <authorList>
            <person name="Corre E."/>
            <person name="Pelletier E."/>
            <person name="Niang G."/>
            <person name="Scheremetjew M."/>
            <person name="Finn R."/>
            <person name="Kale V."/>
            <person name="Holt S."/>
            <person name="Cochrane G."/>
            <person name="Meng A."/>
            <person name="Brown T."/>
            <person name="Cohen L."/>
        </authorList>
    </citation>
    <scope>NUCLEOTIDE SEQUENCE</scope>
    <source>
        <strain evidence="8">CCMP3107</strain>
    </source>
</reference>
<dbReference type="GO" id="GO:0032979">
    <property type="term" value="P:protein insertion into mitochondrial inner membrane from matrix"/>
    <property type="evidence" value="ECO:0007669"/>
    <property type="project" value="TreeGrafter"/>
</dbReference>
<evidence type="ECO:0000259" key="7">
    <source>
        <dbReference type="Pfam" id="PF02096"/>
    </source>
</evidence>
<dbReference type="PANTHER" id="PTHR12428">
    <property type="entry name" value="OXA1"/>
    <property type="match status" value="1"/>
</dbReference>
<comment type="subcellular location">
    <subcellularLocation>
        <location evidence="1 5">Membrane</location>
        <topology evidence="1 5">Multi-pass membrane protein</topology>
    </subcellularLocation>
</comment>
<dbReference type="GO" id="GO:0032977">
    <property type="term" value="F:membrane insertase activity"/>
    <property type="evidence" value="ECO:0007669"/>
    <property type="project" value="InterPro"/>
</dbReference>